<sequence length="327" mass="36988">MDVSFIQGCSHDPRADSEGNIAYRSVYVQKKVSNLNARRFPKLPEIYLDESYYKVNHVAGSTWLLKNSPRYIPSGKGQRYCIVGAGAVLVKKGKLHAEWVPDSLKFWPSHYKADDSDYHGNFNGYLFIKWFERLCAVLELRYESCRIHVDDGSYHKVQTNAAPPSNALRADIIEWLRRQGYTAPAHYTRKQLRAVIAQVRPTPINEAVVMARKYHHEVLYTPPYHPELQPIDMIWGALKNRIALDPADTLDDLGDKFGEGLAAITKQEWIGAYKKVQSQETAYIEEAQAAAPASIPSPTRGELMALALERMNAASDDSIDVEYNVAF</sequence>
<dbReference type="Gene3D" id="3.30.420.10">
    <property type="entry name" value="Ribonuclease H-like superfamily/Ribonuclease H"/>
    <property type="match status" value="1"/>
</dbReference>
<evidence type="ECO:0000313" key="5">
    <source>
        <dbReference type="Proteomes" id="UP000440367"/>
    </source>
</evidence>
<evidence type="ECO:0000313" key="3">
    <source>
        <dbReference type="EMBL" id="KAE9246368.1"/>
    </source>
</evidence>
<gene>
    <name evidence="3" type="ORF">PF002_g6782</name>
    <name evidence="2" type="ORF">PF005_g5988</name>
    <name evidence="1" type="ORF">PF011_g4976</name>
</gene>
<dbReference type="PANTHER" id="PTHR33939">
    <property type="entry name" value="PROTEIN CBG22215"/>
    <property type="match status" value="1"/>
</dbReference>
<dbReference type="EMBL" id="QXGD01000240">
    <property type="protein sequence ID" value="KAE9246368.1"/>
    <property type="molecule type" value="Genomic_DNA"/>
</dbReference>
<reference evidence="1 6" key="1">
    <citation type="submission" date="2018-09" db="EMBL/GenBank/DDBJ databases">
        <title>Genomic investigation of the strawberry pathogen Phytophthora fragariae indicates pathogenicity is determined by transcriptional variation in three key races.</title>
        <authorList>
            <person name="Adams T.M."/>
            <person name="Armitage A.D."/>
            <person name="Sobczyk M.K."/>
            <person name="Bates H.J."/>
            <person name="Dunwell J.M."/>
            <person name="Nellist C.F."/>
            <person name="Harrison R.J."/>
        </authorList>
    </citation>
    <scope>NUCLEOTIDE SEQUENCE [LARGE SCALE GENOMIC DNA]</scope>
    <source>
        <strain evidence="3 5">BC-1</strain>
        <strain evidence="2 4">NOV-27</strain>
        <strain evidence="1 6">SCRP245</strain>
    </source>
</reference>
<evidence type="ECO:0000313" key="2">
    <source>
        <dbReference type="EMBL" id="KAE9224269.1"/>
    </source>
</evidence>
<name>A0A6A3LTE0_9STRA</name>
<keyword evidence="4" id="KW-1185">Reference proteome</keyword>
<dbReference type="Proteomes" id="UP000460718">
    <property type="component" value="Unassembled WGS sequence"/>
</dbReference>
<dbReference type="EMBL" id="QXFW01000187">
    <property type="protein sequence ID" value="KAE9021387.1"/>
    <property type="molecule type" value="Genomic_DNA"/>
</dbReference>
<evidence type="ECO:0000313" key="1">
    <source>
        <dbReference type="EMBL" id="KAE9021387.1"/>
    </source>
</evidence>
<organism evidence="1 6">
    <name type="scientific">Phytophthora fragariae</name>
    <dbReference type="NCBI Taxonomy" id="53985"/>
    <lineage>
        <taxon>Eukaryota</taxon>
        <taxon>Sar</taxon>
        <taxon>Stramenopiles</taxon>
        <taxon>Oomycota</taxon>
        <taxon>Peronosporomycetes</taxon>
        <taxon>Peronosporales</taxon>
        <taxon>Peronosporaceae</taxon>
        <taxon>Phytophthora</taxon>
    </lineage>
</organism>
<dbReference type="Proteomes" id="UP000433483">
    <property type="component" value="Unassembled WGS sequence"/>
</dbReference>
<dbReference type="GO" id="GO:0003676">
    <property type="term" value="F:nucleic acid binding"/>
    <property type="evidence" value="ECO:0007669"/>
    <property type="project" value="InterPro"/>
</dbReference>
<protein>
    <recommendedName>
        <fullName evidence="7">Tc1-like transposase DDE domain-containing protein</fullName>
    </recommendedName>
</protein>
<dbReference type="EMBL" id="QXGB01000215">
    <property type="protein sequence ID" value="KAE9224269.1"/>
    <property type="molecule type" value="Genomic_DNA"/>
</dbReference>
<dbReference type="InterPro" id="IPR036397">
    <property type="entry name" value="RNaseH_sf"/>
</dbReference>
<dbReference type="AlphaFoldDB" id="A0A6A3LTE0"/>
<comment type="caution">
    <text evidence="1">The sequence shown here is derived from an EMBL/GenBank/DDBJ whole genome shotgun (WGS) entry which is preliminary data.</text>
</comment>
<proteinExistence type="predicted"/>
<evidence type="ECO:0008006" key="7">
    <source>
        <dbReference type="Google" id="ProtNLM"/>
    </source>
</evidence>
<dbReference type="PANTHER" id="PTHR33939:SF1">
    <property type="entry name" value="DUF4371 DOMAIN-CONTAINING PROTEIN"/>
    <property type="match status" value="1"/>
</dbReference>
<evidence type="ECO:0000313" key="4">
    <source>
        <dbReference type="Proteomes" id="UP000433483"/>
    </source>
</evidence>
<dbReference type="Proteomes" id="UP000440367">
    <property type="component" value="Unassembled WGS sequence"/>
</dbReference>
<evidence type="ECO:0000313" key="6">
    <source>
        <dbReference type="Proteomes" id="UP000460718"/>
    </source>
</evidence>
<dbReference type="OrthoDB" id="167119at2759"/>
<accession>A0A6A3LTE0</accession>